<dbReference type="PANTHER" id="PTHR20882">
    <property type="entry name" value="CYTOPLASMIC TRNA 2-THIOLATION PROTEIN 2"/>
    <property type="match status" value="1"/>
</dbReference>
<feature type="region of interest" description="Disordered" evidence="3">
    <location>
        <begin position="412"/>
        <end position="472"/>
    </location>
</feature>
<evidence type="ECO:0000313" key="4">
    <source>
        <dbReference type="EMBL" id="KAF8754212.1"/>
    </source>
</evidence>
<dbReference type="Gene3D" id="3.40.50.620">
    <property type="entry name" value="HUPs"/>
    <property type="match status" value="1"/>
</dbReference>
<proteinExistence type="predicted"/>
<evidence type="ECO:0000256" key="1">
    <source>
        <dbReference type="ARBA" id="ARBA00022490"/>
    </source>
</evidence>
<accession>A0A8H7IBI5</accession>
<protein>
    <submittedName>
        <fullName evidence="4">Cytoplasmic tRNA 2-thiolation protein 2</fullName>
    </submittedName>
</protein>
<dbReference type="GO" id="GO:0016783">
    <property type="term" value="F:sulfurtransferase activity"/>
    <property type="evidence" value="ECO:0007669"/>
    <property type="project" value="TreeGrafter"/>
</dbReference>
<evidence type="ECO:0000313" key="5">
    <source>
        <dbReference type="Proteomes" id="UP000614334"/>
    </source>
</evidence>
<dbReference type="InterPro" id="IPR019407">
    <property type="entry name" value="CTU2"/>
</dbReference>
<dbReference type="GO" id="GO:0005829">
    <property type="term" value="C:cytosol"/>
    <property type="evidence" value="ECO:0007669"/>
    <property type="project" value="TreeGrafter"/>
</dbReference>
<dbReference type="EMBL" id="JACYCF010000011">
    <property type="protein sequence ID" value="KAF8754212.1"/>
    <property type="molecule type" value="Genomic_DNA"/>
</dbReference>
<dbReference type="GO" id="GO:0000049">
    <property type="term" value="F:tRNA binding"/>
    <property type="evidence" value="ECO:0007669"/>
    <property type="project" value="InterPro"/>
</dbReference>
<dbReference type="PANTHER" id="PTHR20882:SF14">
    <property type="entry name" value="CYTOPLASMIC TRNA 2-THIOLATION PROTEIN 2"/>
    <property type="match status" value="1"/>
</dbReference>
<gene>
    <name evidence="4" type="ORF">RHS01_06190</name>
</gene>
<sequence>MSCEDPSARPELMPRKPKYDRDPVCVRCRNPDLPASIVIRHSVYCRQGILSLRLWLVYLNSRQGMLCDSVGPQVPSVSRTHDQPTSARPAPRLAGVSLRPVLKAAGDLLVGFSGGSGSSLLLTWSTKTTLPQPDSTLLEEQRQNPRERMSGQPLVLPLLTFQPHPGTSDRTEDARRLVARYPHFTFIPLRIENAFDPNWANSVGFPLRESSVGIDVSSEDLPATRLPPETNPTEALHLYLSSQPSSSARTTALRNITRLLLQYTARHTKSSHLLLGGSLTSYAVDLLDAVATGAGFSIRQVGEETWEGIRIVRSLREITDKEVAAGCWWRRVEIMPATVMAREDNGITRLTKAFITGLDRDFPSTVHTIARTCEKLAPKGGTSDSNCPLCARPIQPGVQAWKAQIAIRTFEPELRESPLSSSAVNPEGGHPRSDTHPGSDSVSTNESLLPPESGSRQTTELIPTQTTEPILSSTTPTLAPLLCYACHTQLTSRGRVPVPKHTIDQVALPVWVRPENVLRDYLLESE</sequence>
<dbReference type="Proteomes" id="UP000614334">
    <property type="component" value="Unassembled WGS sequence"/>
</dbReference>
<dbReference type="Pfam" id="PF10288">
    <property type="entry name" value="CTU2"/>
    <property type="match status" value="1"/>
</dbReference>
<feature type="compositionally biased region" description="Polar residues" evidence="3">
    <location>
        <begin position="438"/>
        <end position="447"/>
    </location>
</feature>
<organism evidence="4 5">
    <name type="scientific">Rhizoctonia solani</name>
    <dbReference type="NCBI Taxonomy" id="456999"/>
    <lineage>
        <taxon>Eukaryota</taxon>
        <taxon>Fungi</taxon>
        <taxon>Dikarya</taxon>
        <taxon>Basidiomycota</taxon>
        <taxon>Agaricomycotina</taxon>
        <taxon>Agaricomycetes</taxon>
        <taxon>Cantharellales</taxon>
        <taxon>Ceratobasidiaceae</taxon>
        <taxon>Rhizoctonia</taxon>
    </lineage>
</organism>
<keyword evidence="2" id="KW-0819">tRNA processing</keyword>
<keyword evidence="1" id="KW-0963">Cytoplasm</keyword>
<comment type="caution">
    <text evidence="4">The sequence shown here is derived from an EMBL/GenBank/DDBJ whole genome shotgun (WGS) entry which is preliminary data.</text>
</comment>
<dbReference type="InterPro" id="IPR014729">
    <property type="entry name" value="Rossmann-like_a/b/a_fold"/>
</dbReference>
<evidence type="ECO:0000256" key="2">
    <source>
        <dbReference type="ARBA" id="ARBA00022694"/>
    </source>
</evidence>
<dbReference type="GO" id="GO:0002143">
    <property type="term" value="P:tRNA wobble position uridine thiolation"/>
    <property type="evidence" value="ECO:0007669"/>
    <property type="project" value="TreeGrafter"/>
</dbReference>
<name>A0A8H7IBI5_9AGAM</name>
<dbReference type="AlphaFoldDB" id="A0A8H7IBI5"/>
<reference evidence="4" key="1">
    <citation type="submission" date="2020-09" db="EMBL/GenBank/DDBJ databases">
        <title>Comparative genome analyses of four rice-infecting Rhizoctonia solani isolates reveal extensive enrichment of homogalacturonan modification genes.</title>
        <authorList>
            <person name="Lee D.-Y."/>
            <person name="Jeon J."/>
            <person name="Kim K.-T."/>
            <person name="Cheong K."/>
            <person name="Song H."/>
            <person name="Choi G."/>
            <person name="Ko J."/>
            <person name="Opiyo S.O."/>
            <person name="Zuo S."/>
            <person name="Madhav S."/>
            <person name="Lee Y.-H."/>
            <person name="Wang G.-L."/>
        </authorList>
    </citation>
    <scope>NUCLEOTIDE SEQUENCE</scope>
    <source>
        <strain evidence="4">AG1-IA B2</strain>
    </source>
</reference>
<feature type="compositionally biased region" description="Polar residues" evidence="3">
    <location>
        <begin position="454"/>
        <end position="470"/>
    </location>
</feature>
<evidence type="ECO:0000256" key="3">
    <source>
        <dbReference type="SAM" id="MobiDB-lite"/>
    </source>
</evidence>